<name>A0A917AWV1_9BACI</name>
<organism evidence="1 2">
    <name type="scientific">Priestia taiwanensis</name>
    <dbReference type="NCBI Taxonomy" id="1347902"/>
    <lineage>
        <taxon>Bacteria</taxon>
        <taxon>Bacillati</taxon>
        <taxon>Bacillota</taxon>
        <taxon>Bacilli</taxon>
        <taxon>Bacillales</taxon>
        <taxon>Bacillaceae</taxon>
        <taxon>Priestia</taxon>
    </lineage>
</organism>
<dbReference type="RefSeq" id="WP_188389545.1">
    <property type="nucleotide sequence ID" value="NZ_BMFK01000004.1"/>
</dbReference>
<evidence type="ECO:0000313" key="1">
    <source>
        <dbReference type="EMBL" id="GGE80402.1"/>
    </source>
</evidence>
<evidence type="ECO:0000313" key="2">
    <source>
        <dbReference type="Proteomes" id="UP000605259"/>
    </source>
</evidence>
<accession>A0A917AWV1</accession>
<dbReference type="AlphaFoldDB" id="A0A917AWV1"/>
<reference evidence="1" key="1">
    <citation type="journal article" date="2014" name="Int. J. Syst. Evol. Microbiol.">
        <title>Complete genome sequence of Corynebacterium casei LMG S-19264T (=DSM 44701T), isolated from a smear-ripened cheese.</title>
        <authorList>
            <consortium name="US DOE Joint Genome Institute (JGI-PGF)"/>
            <person name="Walter F."/>
            <person name="Albersmeier A."/>
            <person name="Kalinowski J."/>
            <person name="Ruckert C."/>
        </authorList>
    </citation>
    <scope>NUCLEOTIDE SEQUENCE</scope>
    <source>
        <strain evidence="1">CGMCC 1.12698</strain>
    </source>
</reference>
<reference evidence="1" key="2">
    <citation type="submission" date="2020-09" db="EMBL/GenBank/DDBJ databases">
        <authorList>
            <person name="Sun Q."/>
            <person name="Zhou Y."/>
        </authorList>
    </citation>
    <scope>NUCLEOTIDE SEQUENCE</scope>
    <source>
        <strain evidence="1">CGMCC 1.12698</strain>
    </source>
</reference>
<proteinExistence type="predicted"/>
<sequence length="122" mass="14352">MESIEKFQTLLSEEDSTTYAGLPPVLKAQLAEDITDRSVIHFEASRRDYEMNGWAHYEINVYIETDNHLYSVRYSSFFNETQAREVVLKAMVRYFMCQSEGYRKEIGDFAKGFDDALRRDVR</sequence>
<dbReference type="Proteomes" id="UP000605259">
    <property type="component" value="Unassembled WGS sequence"/>
</dbReference>
<gene>
    <name evidence="1" type="ORF">GCM10007140_32410</name>
</gene>
<keyword evidence="2" id="KW-1185">Reference proteome</keyword>
<protein>
    <submittedName>
        <fullName evidence="1">Uncharacterized protein</fullName>
    </submittedName>
</protein>
<dbReference type="EMBL" id="BMFK01000004">
    <property type="protein sequence ID" value="GGE80402.1"/>
    <property type="molecule type" value="Genomic_DNA"/>
</dbReference>
<comment type="caution">
    <text evidence="1">The sequence shown here is derived from an EMBL/GenBank/DDBJ whole genome shotgun (WGS) entry which is preliminary data.</text>
</comment>